<sequence length="581" mass="68512">MTIYDNFVRNYLEWGEESPTSFSINHKNINNIEELKKLNNIVLDLSSQHHDFKMHFAYQIEHKESGFELELNIYSKERVIIHSFEIESEIELENIFANEQLILELQKCREAHENSKPMHLDEIEKIIEEYINYSETNSVSISFSFEKNIIVSKFSEPSLEEYNIIIFLSFPNFEKYMGELSFKDLKKTLLNDKLNTLILIEGLNSNCFGNYFATFDLEEAIENKSLIEDYVKSSKKDIVSYRDKLGKLIAGINDDFFIPPQYFDFLKSDSCIDNLKALFYPALLFNLYISFSDSMEFTESSCKLRINSKRTVYSEFTFDNRKYLKYNINGNTIKFNDYITQIEELYHFYLKSFGLMNTEEIDETKVLIAKKVISIYSRTYIDILTHIKDIINSASSEYNLYIRERVDDFIAFKEQLINYRFNQNKEIIKFNSNLSETLSSTFFKIIGFILVFIIGLIAKVDETLIDEYMLIVPFLLGLFILFSIYRLHTIKVLYYESQKHQSKYESYFNRYLNAGDIEDLGETINDCIFNREYYVNLGVLLILLAVCAIFWTYANWNVIENNVFPITSSIKMQIINSTLNK</sequence>
<evidence type="ECO:0000313" key="2">
    <source>
        <dbReference type="EMBL" id="ETA68514.1"/>
    </source>
</evidence>
<evidence type="ECO:0000313" key="3">
    <source>
        <dbReference type="Proteomes" id="UP000019483"/>
    </source>
</evidence>
<accession>W9DQ15</accession>
<keyword evidence="1" id="KW-0812">Transmembrane</keyword>
<dbReference type="AlphaFoldDB" id="W9DQ15"/>
<protein>
    <submittedName>
        <fullName evidence="2">Uncharacterized protein</fullName>
    </submittedName>
</protein>
<dbReference type="RefSeq" id="WP_023845649.1">
    <property type="nucleotide sequence ID" value="NZ_AZAJ01000001.1"/>
</dbReference>
<reference evidence="2 3" key="1">
    <citation type="submission" date="2013-08" db="EMBL/GenBank/DDBJ databases">
        <authorList>
            <consortium name="DOE Joint Genome Institute"/>
            <person name="Eisen J."/>
            <person name="Huntemann M."/>
            <person name="Han J."/>
            <person name="Chen A."/>
            <person name="Kyrpides N."/>
            <person name="Mavromatis K."/>
            <person name="Markowitz V."/>
            <person name="Palaniappan K."/>
            <person name="Ivanova N."/>
            <person name="Schaumberg A."/>
            <person name="Pati A."/>
            <person name="Liolios K."/>
            <person name="Nordberg H.P."/>
            <person name="Cantor M.N."/>
            <person name="Hua S.X."/>
            <person name="Woyke T."/>
        </authorList>
    </citation>
    <scope>NUCLEOTIDE SEQUENCE [LARGE SCALE GENOMIC DNA]</scope>
    <source>
        <strain evidence="2 3">DSM 2278</strain>
    </source>
</reference>
<dbReference type="Proteomes" id="UP000019483">
    <property type="component" value="Unassembled WGS sequence"/>
</dbReference>
<evidence type="ECO:0000256" key="1">
    <source>
        <dbReference type="SAM" id="Phobius"/>
    </source>
</evidence>
<keyword evidence="3" id="KW-1185">Reference proteome</keyword>
<feature type="transmembrane region" description="Helical" evidence="1">
    <location>
        <begin position="533"/>
        <end position="554"/>
    </location>
</feature>
<dbReference type="EMBL" id="AZAJ01000001">
    <property type="protein sequence ID" value="ETA68514.1"/>
    <property type="molecule type" value="Genomic_DNA"/>
</dbReference>
<gene>
    <name evidence="2" type="ORF">MettiDRAFT_1987</name>
</gene>
<organism evidence="2 3">
    <name type="scientific">Methanolobus tindarius DSM 2278</name>
    <dbReference type="NCBI Taxonomy" id="1090322"/>
    <lineage>
        <taxon>Archaea</taxon>
        <taxon>Methanobacteriati</taxon>
        <taxon>Methanobacteriota</taxon>
        <taxon>Stenosarchaea group</taxon>
        <taxon>Methanomicrobia</taxon>
        <taxon>Methanosarcinales</taxon>
        <taxon>Methanosarcinaceae</taxon>
        <taxon>Methanolobus</taxon>
    </lineage>
</organism>
<feature type="transmembrane region" description="Helical" evidence="1">
    <location>
        <begin position="470"/>
        <end position="488"/>
    </location>
</feature>
<comment type="caution">
    <text evidence="2">The sequence shown here is derived from an EMBL/GenBank/DDBJ whole genome shotgun (WGS) entry which is preliminary data.</text>
</comment>
<dbReference type="STRING" id="1090322.MettiDRAFT_1987"/>
<keyword evidence="1" id="KW-0472">Membrane</keyword>
<proteinExistence type="predicted"/>
<name>W9DQ15_METTI</name>
<keyword evidence="1" id="KW-1133">Transmembrane helix</keyword>
<feature type="transmembrane region" description="Helical" evidence="1">
    <location>
        <begin position="441"/>
        <end position="458"/>
    </location>
</feature>